<dbReference type="EMBL" id="LGGO01000021">
    <property type="protein sequence ID" value="KUK77582.1"/>
    <property type="molecule type" value="Genomic_DNA"/>
</dbReference>
<evidence type="ECO:0000313" key="1">
    <source>
        <dbReference type="EMBL" id="KUK77582.1"/>
    </source>
</evidence>
<evidence type="ECO:0000313" key="2">
    <source>
        <dbReference type="Proteomes" id="UP000053904"/>
    </source>
</evidence>
<comment type="caution">
    <text evidence="1">The sequence shown here is derived from an EMBL/GenBank/DDBJ whole genome shotgun (WGS) entry which is preliminary data.</text>
</comment>
<sequence>MSPELAKIEFEDKSMGIFEINGPLNDQQKEEIEGIIDGYGKFIICSSQEECNQFLIVSGKINHKNMWNSIKAENPSITLRDAGMYDIRWGEHLIRDYSTSLISTPLLNITQINKSRAFLRETLGIDVADAHI</sequence>
<gene>
    <name evidence="1" type="ORF">XD93_0240</name>
</gene>
<accession>A0A101HIP6</accession>
<dbReference type="AlphaFoldDB" id="A0A101HIP6"/>
<organism evidence="1 2">
    <name type="scientific">candidate division WS6 bacterium 34_10</name>
    <dbReference type="NCBI Taxonomy" id="1641389"/>
    <lineage>
        <taxon>Bacteria</taxon>
        <taxon>Candidatus Dojkabacteria</taxon>
    </lineage>
</organism>
<reference evidence="2" key="1">
    <citation type="journal article" date="2015" name="MBio">
        <title>Genome-Resolved Metagenomic Analysis Reveals Roles for Candidate Phyla and Other Microbial Community Members in Biogeochemical Transformations in Oil Reservoirs.</title>
        <authorList>
            <person name="Hu P."/>
            <person name="Tom L."/>
            <person name="Singh A."/>
            <person name="Thomas B.C."/>
            <person name="Baker B.J."/>
            <person name="Piceno Y.M."/>
            <person name="Andersen G.L."/>
            <person name="Banfield J.F."/>
        </authorList>
    </citation>
    <scope>NUCLEOTIDE SEQUENCE [LARGE SCALE GENOMIC DNA]</scope>
</reference>
<dbReference type="Proteomes" id="UP000053904">
    <property type="component" value="Unassembled WGS sequence"/>
</dbReference>
<proteinExistence type="predicted"/>
<name>A0A101HIP6_9BACT</name>
<protein>
    <submittedName>
        <fullName evidence="1">Uncharacterized protein</fullName>
    </submittedName>
</protein>